<dbReference type="Proteomes" id="UP000310066">
    <property type="component" value="Unassembled WGS sequence"/>
</dbReference>
<evidence type="ECO:0000313" key="2">
    <source>
        <dbReference type="Proteomes" id="UP000310066"/>
    </source>
</evidence>
<dbReference type="AlphaFoldDB" id="A0A4U0UJ78"/>
<name>A0A4U0UJ78_9PEZI</name>
<reference evidence="1 2" key="1">
    <citation type="submission" date="2017-03" db="EMBL/GenBank/DDBJ databases">
        <title>Genomes of endolithic fungi from Antarctica.</title>
        <authorList>
            <person name="Coleine C."/>
            <person name="Masonjones S."/>
            <person name="Stajich J.E."/>
        </authorList>
    </citation>
    <scope>NUCLEOTIDE SEQUENCE [LARGE SCALE GENOMIC DNA]</scope>
    <source>
        <strain evidence="1 2">CCFEE 5311</strain>
    </source>
</reference>
<evidence type="ECO:0008006" key="3">
    <source>
        <dbReference type="Google" id="ProtNLM"/>
    </source>
</evidence>
<organism evidence="1 2">
    <name type="scientific">Friedmanniomyces endolithicus</name>
    <dbReference type="NCBI Taxonomy" id="329885"/>
    <lineage>
        <taxon>Eukaryota</taxon>
        <taxon>Fungi</taxon>
        <taxon>Dikarya</taxon>
        <taxon>Ascomycota</taxon>
        <taxon>Pezizomycotina</taxon>
        <taxon>Dothideomycetes</taxon>
        <taxon>Dothideomycetidae</taxon>
        <taxon>Mycosphaerellales</taxon>
        <taxon>Teratosphaeriaceae</taxon>
        <taxon>Friedmanniomyces</taxon>
    </lineage>
</organism>
<proteinExistence type="predicted"/>
<protein>
    <recommendedName>
        <fullName evidence="3">F-box domain-containing protein</fullName>
    </recommendedName>
</protein>
<accession>A0A4U0UJ78</accession>
<evidence type="ECO:0000313" key="1">
    <source>
        <dbReference type="EMBL" id="TKA35730.1"/>
    </source>
</evidence>
<comment type="caution">
    <text evidence="1">The sequence shown here is derived from an EMBL/GenBank/DDBJ whole genome shotgun (WGS) entry which is preliminary data.</text>
</comment>
<dbReference type="InterPro" id="IPR038883">
    <property type="entry name" value="AN11006-like"/>
</dbReference>
<dbReference type="EMBL" id="NAJP01000066">
    <property type="protein sequence ID" value="TKA35730.1"/>
    <property type="molecule type" value="Genomic_DNA"/>
</dbReference>
<gene>
    <name evidence="1" type="ORF">B0A54_12899</name>
</gene>
<dbReference type="PANTHER" id="PTHR42085">
    <property type="entry name" value="F-BOX DOMAIN-CONTAINING PROTEIN"/>
    <property type="match status" value="1"/>
</dbReference>
<dbReference type="PANTHER" id="PTHR42085:SF4">
    <property type="entry name" value="F-BOX DOMAIN-CONTAINING PROTEIN"/>
    <property type="match status" value="1"/>
</dbReference>
<sequence>MPHTLLTLPPELRNQIYSYALPTETQEVRFSFSVFPRVPAITQVSKQIRAEASGIYYHCCAFDLVLHHRSLWQLRAWIATLPPRAARRLSRNRNLNLRLMFDEHHAHHAQFQHLLRFFIRGASPMGWREQGCRRAADEGLRRGRREGEYYVCRAQYLARATEGRDVLQAALIEVVRRVRAMLLKDAESRDPRNEASRGSLMAEG</sequence>
<dbReference type="OrthoDB" id="62952at2759"/>